<gene>
    <name evidence="1" type="ORF">CWE21_13120</name>
</gene>
<organism evidence="1 2">
    <name type="scientific">Pseudidiomarina aquimaris</name>
    <dbReference type="NCBI Taxonomy" id="641841"/>
    <lineage>
        <taxon>Bacteria</taxon>
        <taxon>Pseudomonadati</taxon>
        <taxon>Pseudomonadota</taxon>
        <taxon>Gammaproteobacteria</taxon>
        <taxon>Alteromonadales</taxon>
        <taxon>Idiomarinaceae</taxon>
        <taxon>Pseudidiomarina</taxon>
    </lineage>
</organism>
<sequence>MDHSEELNGVEAKQNKSRRVKRKWREIEALKEKYRLRDELKEMDHGLDLELDELEF</sequence>
<dbReference type="RefSeq" id="WP_126834885.1">
    <property type="nucleotide sequence ID" value="NZ_JBLXIO010000008.1"/>
</dbReference>
<proteinExistence type="predicted"/>
<name>A0A432XAX9_9GAMM</name>
<keyword evidence="2" id="KW-1185">Reference proteome</keyword>
<evidence type="ECO:0000313" key="2">
    <source>
        <dbReference type="Proteomes" id="UP000286678"/>
    </source>
</evidence>
<accession>A0A432XAX9</accession>
<dbReference type="InterPro" id="IPR021932">
    <property type="entry name" value="DUF3545"/>
</dbReference>
<dbReference type="Pfam" id="PF12065">
    <property type="entry name" value="DUF3545"/>
    <property type="match status" value="1"/>
</dbReference>
<protein>
    <submittedName>
        <fullName evidence="1">DUF3545 domain-containing protein</fullName>
    </submittedName>
</protein>
<comment type="caution">
    <text evidence="1">The sequence shown here is derived from an EMBL/GenBank/DDBJ whole genome shotgun (WGS) entry which is preliminary data.</text>
</comment>
<evidence type="ECO:0000313" key="1">
    <source>
        <dbReference type="EMBL" id="RUO45845.1"/>
    </source>
</evidence>
<dbReference type="Proteomes" id="UP000286678">
    <property type="component" value="Unassembled WGS sequence"/>
</dbReference>
<dbReference type="EMBL" id="PIPT01000013">
    <property type="protein sequence ID" value="RUO45845.1"/>
    <property type="molecule type" value="Genomic_DNA"/>
</dbReference>
<dbReference type="OrthoDB" id="5918741at2"/>
<reference evidence="2" key="1">
    <citation type="journal article" date="2018" name="Front. Microbiol.">
        <title>Genome-Based Analysis Reveals the Taxonomy and Diversity of the Family Idiomarinaceae.</title>
        <authorList>
            <person name="Liu Y."/>
            <person name="Lai Q."/>
            <person name="Shao Z."/>
        </authorList>
    </citation>
    <scope>NUCLEOTIDE SEQUENCE [LARGE SCALE GENOMIC DNA]</scope>
    <source>
        <strain evidence="2">SW15</strain>
    </source>
</reference>
<dbReference type="AlphaFoldDB" id="A0A432XAX9"/>